<name>X8IZP3_9AGAM</name>
<evidence type="ECO:0000313" key="3">
    <source>
        <dbReference type="Proteomes" id="UP000030108"/>
    </source>
</evidence>
<gene>
    <name evidence="2" type="ORF">RSOL_051960</name>
</gene>
<reference evidence="3" key="1">
    <citation type="journal article" date="2014" name="Genome Announc.">
        <title>Draft genome sequence of the plant-pathogenic soil fungus Rhizoctonia solani anastomosis group 3 strain Rhs1AP.</title>
        <authorList>
            <person name="Cubeta M.A."/>
            <person name="Thomas E."/>
            <person name="Dean R.A."/>
            <person name="Jabaji S."/>
            <person name="Neate S.M."/>
            <person name="Tavantzis S."/>
            <person name="Toda T."/>
            <person name="Vilgalys R."/>
            <person name="Bharathan N."/>
            <person name="Fedorova-Abrams N."/>
            <person name="Pakala S.B."/>
            <person name="Pakala S.M."/>
            <person name="Zafar N."/>
            <person name="Joardar V."/>
            <person name="Losada L."/>
            <person name="Nierman W.C."/>
        </authorList>
    </citation>
    <scope>NUCLEOTIDE SEQUENCE [LARGE SCALE GENOMIC DNA]</scope>
    <source>
        <strain evidence="3">AG-3</strain>
    </source>
</reference>
<feature type="non-terminal residue" evidence="2">
    <location>
        <position position="219"/>
    </location>
</feature>
<sequence>MHQPHLLEAFTLVYDADKRLSAISDKIDVLLSNTNKEPAAPPQPILAELGDKLDKVSQEVQKVAETWKTVPAHSHTRSPPPPSAPANATALAGPTCLDITRNRHIQSQGCFILVEPTSDAIKKTFDGLNVRMLAQKAELAWDSAWNVVKATNIAKDLKLTDKPQVVFKAALRLARGGIRYKLGDHTQATLLSNARLWRSDMQRTRGYNPIAVRSSPLQP</sequence>
<proteinExistence type="predicted"/>
<dbReference type="AlphaFoldDB" id="X8IZP3"/>
<evidence type="ECO:0000313" key="2">
    <source>
        <dbReference type="EMBL" id="EUC54481.1"/>
    </source>
</evidence>
<dbReference type="OrthoDB" id="10550768at2759"/>
<feature type="region of interest" description="Disordered" evidence="1">
    <location>
        <begin position="68"/>
        <end position="89"/>
    </location>
</feature>
<comment type="caution">
    <text evidence="2">The sequence shown here is derived from an EMBL/GenBank/DDBJ whole genome shotgun (WGS) entry which is preliminary data.</text>
</comment>
<protein>
    <submittedName>
        <fullName evidence="2">Uncharacterized protein</fullName>
    </submittedName>
</protein>
<accession>X8IZP3</accession>
<organism evidence="2 3">
    <name type="scientific">Rhizoctonia solani AG-3 Rhs1AP</name>
    <dbReference type="NCBI Taxonomy" id="1086054"/>
    <lineage>
        <taxon>Eukaryota</taxon>
        <taxon>Fungi</taxon>
        <taxon>Dikarya</taxon>
        <taxon>Basidiomycota</taxon>
        <taxon>Agaricomycotina</taxon>
        <taxon>Agaricomycetes</taxon>
        <taxon>Cantharellales</taxon>
        <taxon>Ceratobasidiaceae</taxon>
        <taxon>Rhizoctonia</taxon>
    </lineage>
</organism>
<dbReference type="EMBL" id="JATN01000322">
    <property type="protein sequence ID" value="EUC54481.1"/>
    <property type="molecule type" value="Genomic_DNA"/>
</dbReference>
<evidence type="ECO:0000256" key="1">
    <source>
        <dbReference type="SAM" id="MobiDB-lite"/>
    </source>
</evidence>
<dbReference type="Proteomes" id="UP000030108">
    <property type="component" value="Unassembled WGS sequence"/>
</dbReference>